<dbReference type="EMBL" id="CP048739">
    <property type="protein sequence ID" value="QIB75361.1"/>
    <property type="molecule type" value="Genomic_DNA"/>
</dbReference>
<sequence>MSIEDVFRVFIRTGRALGSLMILYSMYAIGKDEAAQAAAKLFKDETTSR</sequence>
<organism evidence="1 2">
    <name type="scientific">Halogeometricum borinquense</name>
    <dbReference type="NCBI Taxonomy" id="60847"/>
    <lineage>
        <taxon>Archaea</taxon>
        <taxon>Methanobacteriati</taxon>
        <taxon>Methanobacteriota</taxon>
        <taxon>Stenosarchaea group</taxon>
        <taxon>Halobacteria</taxon>
        <taxon>Halobacteriales</taxon>
        <taxon>Haloferacaceae</taxon>
        <taxon>Halogeometricum</taxon>
    </lineage>
</organism>
<reference evidence="1 2" key="1">
    <citation type="submission" date="2020-02" db="EMBL/GenBank/DDBJ databases">
        <title>Whole genome sequence of Halogeometricum borinquense strain wsp4.</title>
        <authorList>
            <person name="Verma D.K."/>
            <person name="Gopal K."/>
            <person name="Prasad E.S."/>
        </authorList>
    </citation>
    <scope>NUCLEOTIDE SEQUENCE [LARGE SCALE GENOMIC DNA]</scope>
    <source>
        <strain evidence="2">wsp4</strain>
    </source>
</reference>
<evidence type="ECO:0000313" key="1">
    <source>
        <dbReference type="EMBL" id="QIB75361.1"/>
    </source>
</evidence>
<evidence type="ECO:0000313" key="2">
    <source>
        <dbReference type="Proteomes" id="UP000465846"/>
    </source>
</evidence>
<protein>
    <submittedName>
        <fullName evidence="1">Uncharacterized protein</fullName>
    </submittedName>
</protein>
<accession>A0A6C0ULW6</accession>
<proteinExistence type="predicted"/>
<dbReference type="AlphaFoldDB" id="A0A6C0ULW6"/>
<dbReference type="RefSeq" id="WP_163487141.1">
    <property type="nucleotide sequence ID" value="NZ_CP048739.1"/>
</dbReference>
<dbReference type="Proteomes" id="UP000465846">
    <property type="component" value="Chromosome"/>
</dbReference>
<dbReference type="GeneID" id="44080599"/>
<name>A0A6C0ULW6_9EURY</name>
<gene>
    <name evidence="1" type="ORF">G3I44_14320</name>
</gene>